<reference evidence="2" key="1">
    <citation type="submission" date="2014-09" db="EMBL/GenBank/DDBJ databases">
        <title>Draft genome sequence of an oleaginous Mucoromycotina fungus Mucor ambiguus NBRC6742.</title>
        <authorList>
            <person name="Takeda I."/>
            <person name="Yamane N."/>
            <person name="Morita T."/>
            <person name="Tamano K."/>
            <person name="Machida M."/>
            <person name="Baker S."/>
            <person name="Koike H."/>
        </authorList>
    </citation>
    <scope>NUCLEOTIDE SEQUENCE</scope>
    <source>
        <strain evidence="2">NBRC 6742</strain>
    </source>
</reference>
<accession>A0A0C9MYD0</accession>
<evidence type="ECO:0000256" key="1">
    <source>
        <dbReference type="SAM" id="MobiDB-lite"/>
    </source>
</evidence>
<feature type="compositionally biased region" description="Basic and acidic residues" evidence="1">
    <location>
        <begin position="50"/>
        <end position="62"/>
    </location>
</feature>
<name>A0A0C9MYD0_9FUNG</name>
<gene>
    <name evidence="2" type="ORF">MAM1_0216c08177</name>
</gene>
<organism evidence="2">
    <name type="scientific">Mucor ambiguus</name>
    <dbReference type="NCBI Taxonomy" id="91626"/>
    <lineage>
        <taxon>Eukaryota</taxon>
        <taxon>Fungi</taxon>
        <taxon>Fungi incertae sedis</taxon>
        <taxon>Mucoromycota</taxon>
        <taxon>Mucoromycotina</taxon>
        <taxon>Mucoromycetes</taxon>
        <taxon>Mucorales</taxon>
        <taxon>Mucorineae</taxon>
        <taxon>Mucoraceae</taxon>
        <taxon>Mucor</taxon>
    </lineage>
</organism>
<dbReference type="EMBL" id="DF836505">
    <property type="protein sequence ID" value="GAN08662.1"/>
    <property type="molecule type" value="Genomic_DNA"/>
</dbReference>
<dbReference type="Proteomes" id="UP000053815">
    <property type="component" value="Unassembled WGS sequence"/>
</dbReference>
<evidence type="ECO:0000313" key="3">
    <source>
        <dbReference type="Proteomes" id="UP000053815"/>
    </source>
</evidence>
<feature type="region of interest" description="Disordered" evidence="1">
    <location>
        <begin position="42"/>
        <end position="64"/>
    </location>
</feature>
<protein>
    <submittedName>
        <fullName evidence="2">Uncharacterized protein</fullName>
    </submittedName>
</protein>
<dbReference type="OrthoDB" id="2289379at2759"/>
<dbReference type="STRING" id="91626.A0A0C9MYD0"/>
<dbReference type="AlphaFoldDB" id="A0A0C9MYD0"/>
<proteinExistence type="predicted"/>
<keyword evidence="3" id="KW-1185">Reference proteome</keyword>
<sequence>MKIIDTLKVSKQSTLNTKEDSCFVKTELVNLNVNLVSQETCYGDDEESESKDANASHSKDPEDNLIPKTFRITSKFIDRGSGQQKQLHKLEKAKKAPNLRQEVLSFEAMKSDYPMFSAKTPDEVEEFEILHESQKQDRRDFYYSNSRCRGQPRYEFQRRRFINKLCVGERNHVSKKNPVLFVGDRGYGINSQINGHLRCGGTWKAKIHAQYCPVLTTNEHNTSQTCVFCFSKTSHPLKIVSRKNKQYLHSVNGTPICMNPDCVLRSRGETHKGRNSLSSLAIGLAGLSAVAIGQSIPCFDPTISKSKADNYKSPAKAFLNRNTTGSVSSLKV</sequence>
<evidence type="ECO:0000313" key="2">
    <source>
        <dbReference type="EMBL" id="GAN08662.1"/>
    </source>
</evidence>